<proteinExistence type="predicted"/>
<name>A0A9X1RV58_9GAMM</name>
<sequence length="153" mass="17560">MKWTRKRDNTKKETFKLLYGKIATDMLLLFKKQLISFLMINLLQQIKSRRLALKLKQNDMPMRIGICRQQYQRLEAKGNPRLDTLELIAKGLNSDVMLIPKEKLNAVLAALESDGSNTSLPHKQPDHSAEQQKLSDDPWEGLLEDGDENDNGN</sequence>
<dbReference type="GO" id="GO:0003677">
    <property type="term" value="F:DNA binding"/>
    <property type="evidence" value="ECO:0007669"/>
    <property type="project" value="InterPro"/>
</dbReference>
<dbReference type="Proteomes" id="UP001139095">
    <property type="component" value="Unassembled WGS sequence"/>
</dbReference>
<dbReference type="Pfam" id="PF01381">
    <property type="entry name" value="HTH_3"/>
    <property type="match status" value="1"/>
</dbReference>
<evidence type="ECO:0000313" key="3">
    <source>
        <dbReference type="EMBL" id="MCB5163134.1"/>
    </source>
</evidence>
<dbReference type="CDD" id="cd00093">
    <property type="entry name" value="HTH_XRE"/>
    <property type="match status" value="1"/>
</dbReference>
<comment type="caution">
    <text evidence="3">The sequence shown here is derived from an EMBL/GenBank/DDBJ whole genome shotgun (WGS) entry which is preliminary data.</text>
</comment>
<feature type="domain" description="HTH cro/C1-type" evidence="2">
    <location>
        <begin position="46"/>
        <end position="99"/>
    </location>
</feature>
<dbReference type="InterPro" id="IPR010982">
    <property type="entry name" value="Lambda_DNA-bd_dom_sf"/>
</dbReference>
<dbReference type="RefSeq" id="WP_226755472.1">
    <property type="nucleotide sequence ID" value="NZ_JAJATW010000041.1"/>
</dbReference>
<gene>
    <name evidence="3" type="ORF">LG368_14785</name>
</gene>
<evidence type="ECO:0000259" key="2">
    <source>
        <dbReference type="PROSITE" id="PS50943"/>
    </source>
</evidence>
<feature type="compositionally biased region" description="Basic and acidic residues" evidence="1">
    <location>
        <begin position="123"/>
        <end position="136"/>
    </location>
</feature>
<dbReference type="AlphaFoldDB" id="A0A9X1RV58"/>
<reference evidence="3" key="1">
    <citation type="submission" date="2021-10" db="EMBL/GenBank/DDBJ databases">
        <title>Marinomonas pontica sp. nov., isolated from the Black Sea.</title>
        <authorList>
            <person name="Zhao L.-H."/>
            <person name="Xue J.-H."/>
        </authorList>
    </citation>
    <scope>NUCLEOTIDE SEQUENCE</scope>
    <source>
        <strain evidence="3">E8</strain>
    </source>
</reference>
<dbReference type="InterPro" id="IPR001387">
    <property type="entry name" value="Cro/C1-type_HTH"/>
</dbReference>
<accession>A0A9X1RV58</accession>
<keyword evidence="4" id="KW-1185">Reference proteome</keyword>
<feature type="region of interest" description="Disordered" evidence="1">
    <location>
        <begin position="115"/>
        <end position="153"/>
    </location>
</feature>
<dbReference type="Gene3D" id="1.10.260.40">
    <property type="entry name" value="lambda repressor-like DNA-binding domains"/>
    <property type="match status" value="1"/>
</dbReference>
<organism evidence="3 4">
    <name type="scientific">Marinomonas algarum</name>
    <dbReference type="NCBI Taxonomy" id="2883105"/>
    <lineage>
        <taxon>Bacteria</taxon>
        <taxon>Pseudomonadati</taxon>
        <taxon>Pseudomonadota</taxon>
        <taxon>Gammaproteobacteria</taxon>
        <taxon>Oceanospirillales</taxon>
        <taxon>Oceanospirillaceae</taxon>
        <taxon>Marinomonas</taxon>
    </lineage>
</organism>
<protein>
    <submittedName>
        <fullName evidence="3">Helix-turn-helix domain-containing protein</fullName>
    </submittedName>
</protein>
<feature type="compositionally biased region" description="Acidic residues" evidence="1">
    <location>
        <begin position="137"/>
        <end position="153"/>
    </location>
</feature>
<dbReference type="EMBL" id="JAJATW010000041">
    <property type="protein sequence ID" value="MCB5163134.1"/>
    <property type="molecule type" value="Genomic_DNA"/>
</dbReference>
<dbReference type="SUPFAM" id="SSF47413">
    <property type="entry name" value="lambda repressor-like DNA-binding domains"/>
    <property type="match status" value="1"/>
</dbReference>
<dbReference type="PROSITE" id="PS50943">
    <property type="entry name" value="HTH_CROC1"/>
    <property type="match status" value="1"/>
</dbReference>
<evidence type="ECO:0000313" key="4">
    <source>
        <dbReference type="Proteomes" id="UP001139095"/>
    </source>
</evidence>
<evidence type="ECO:0000256" key="1">
    <source>
        <dbReference type="SAM" id="MobiDB-lite"/>
    </source>
</evidence>